<feature type="transmembrane region" description="Helical" evidence="1">
    <location>
        <begin position="431"/>
        <end position="453"/>
    </location>
</feature>
<keyword evidence="1" id="KW-1133">Transmembrane helix</keyword>
<comment type="caution">
    <text evidence="3">The sequence shown here is derived from an EMBL/GenBank/DDBJ whole genome shotgun (WGS) entry which is preliminary data.</text>
</comment>
<dbReference type="InterPro" id="IPR002656">
    <property type="entry name" value="Acyl_transf_3_dom"/>
</dbReference>
<feature type="transmembrane region" description="Helical" evidence="1">
    <location>
        <begin position="584"/>
        <end position="608"/>
    </location>
</feature>
<dbReference type="PANTHER" id="PTHR11161:SF0">
    <property type="entry name" value="O-ACYLTRANSFERASE LIKE PROTEIN"/>
    <property type="match status" value="1"/>
</dbReference>
<evidence type="ECO:0000256" key="1">
    <source>
        <dbReference type="SAM" id="Phobius"/>
    </source>
</evidence>
<feature type="transmembrane region" description="Helical" evidence="1">
    <location>
        <begin position="132"/>
        <end position="156"/>
    </location>
</feature>
<dbReference type="PANTHER" id="PTHR11161">
    <property type="entry name" value="O-ACYLTRANSFERASE"/>
    <property type="match status" value="1"/>
</dbReference>
<feature type="transmembrane region" description="Helical" evidence="1">
    <location>
        <begin position="284"/>
        <end position="304"/>
    </location>
</feature>
<keyword evidence="1" id="KW-0472">Membrane</keyword>
<feature type="transmembrane region" description="Helical" evidence="1">
    <location>
        <begin position="324"/>
        <end position="346"/>
    </location>
</feature>
<dbReference type="OrthoDB" id="207378at2759"/>
<feature type="transmembrane region" description="Helical" evidence="1">
    <location>
        <begin position="366"/>
        <end position="389"/>
    </location>
</feature>
<name>A0A9Q0YFC6_HOLLE</name>
<evidence type="ECO:0000259" key="2">
    <source>
        <dbReference type="Pfam" id="PF01757"/>
    </source>
</evidence>
<gene>
    <name evidence="3" type="ORF">HOLleu_39014</name>
</gene>
<dbReference type="Pfam" id="PF01757">
    <property type="entry name" value="Acyl_transf_3"/>
    <property type="match status" value="1"/>
</dbReference>
<dbReference type="GO" id="GO:0016747">
    <property type="term" value="F:acyltransferase activity, transferring groups other than amino-acyl groups"/>
    <property type="evidence" value="ECO:0007669"/>
    <property type="project" value="InterPro"/>
</dbReference>
<evidence type="ECO:0000313" key="3">
    <source>
        <dbReference type="EMBL" id="KAJ8021728.1"/>
    </source>
</evidence>
<accession>A0A9Q0YFC6</accession>
<feature type="transmembrane region" description="Helical" evidence="1">
    <location>
        <begin position="620"/>
        <end position="640"/>
    </location>
</feature>
<organism evidence="3 4">
    <name type="scientific">Holothuria leucospilota</name>
    <name type="common">Black long sea cucumber</name>
    <name type="synonym">Mertensiothuria leucospilota</name>
    <dbReference type="NCBI Taxonomy" id="206669"/>
    <lineage>
        <taxon>Eukaryota</taxon>
        <taxon>Metazoa</taxon>
        <taxon>Echinodermata</taxon>
        <taxon>Eleutherozoa</taxon>
        <taxon>Echinozoa</taxon>
        <taxon>Holothuroidea</taxon>
        <taxon>Aspidochirotacea</taxon>
        <taxon>Aspidochirotida</taxon>
        <taxon>Holothuriidae</taxon>
        <taxon>Holothuria</taxon>
    </lineage>
</organism>
<evidence type="ECO:0000313" key="4">
    <source>
        <dbReference type="Proteomes" id="UP001152320"/>
    </source>
</evidence>
<feature type="transmembrane region" description="Helical" evidence="1">
    <location>
        <begin position="655"/>
        <end position="675"/>
    </location>
</feature>
<dbReference type="Proteomes" id="UP001152320">
    <property type="component" value="Chromosome 21"/>
</dbReference>
<feature type="domain" description="Acyltransferase 3" evidence="2">
    <location>
        <begin position="277"/>
        <end position="675"/>
    </location>
</feature>
<dbReference type="AlphaFoldDB" id="A0A9Q0YFC6"/>
<dbReference type="InterPro" id="IPR052728">
    <property type="entry name" value="O2_lipid_transport_reg"/>
</dbReference>
<feature type="transmembrane region" description="Helical" evidence="1">
    <location>
        <begin position="460"/>
        <end position="483"/>
    </location>
</feature>
<protein>
    <submittedName>
        <fullName evidence="3">Nose resistant to fluoxetine protein 6</fullName>
    </submittedName>
</protein>
<reference evidence="3" key="1">
    <citation type="submission" date="2021-10" db="EMBL/GenBank/DDBJ databases">
        <title>Tropical sea cucumber genome reveals ecological adaptation and Cuvierian tubules defense mechanism.</title>
        <authorList>
            <person name="Chen T."/>
        </authorList>
    </citation>
    <scope>NUCLEOTIDE SEQUENCE</scope>
    <source>
        <strain evidence="3">Nanhai2018</strain>
        <tissue evidence="3">Muscle</tissue>
    </source>
</reference>
<feature type="transmembrane region" description="Helical" evidence="1">
    <location>
        <begin position="543"/>
        <end position="564"/>
    </location>
</feature>
<proteinExistence type="predicted"/>
<dbReference type="EMBL" id="JAIZAY010000021">
    <property type="protein sequence ID" value="KAJ8021728.1"/>
    <property type="molecule type" value="Genomic_DNA"/>
</dbReference>
<sequence>MVSLPKNSDSCISTVFLLPLPYYTFPLSVRAAYGKRERYLNVFYTWNTHLMGMYDICQNVQKENEYAPMETRYCREMIIAFGATYSRAICVPASCSNEDLFLVNNAIYARLGVQNLTAVYTCIRDIPWEWDAIFVTCLLSFFALVVVMGTFYDVVFRRRRITAKVKASPVQTEETPKQNGVEEGNENFGLHLEEVKKIDEVSFSTDESTSSQSYASSFMTAEEEEEDEKKMTLEEKVVKTSLIPGCKGKLSELLTSCSLVYNSNKILSAKKNSSSLSSLNGIRVLSMLWIVWGHSTLPMSYSVTDNMKYFYEDMYTGYLLNATFFATFAVDSFFTLSGLLVTYLTLKELKQKNGKLNWFLFYFHRFWRLTPSYMIALGISASLMIHMGVGPTKEQQILYTKQFCTDYWWTNLLYFNNLYPFYGFLGGCMNWSWYLANDMQFYIISPLFIVLLFNRKRLGIASVVAMCISSCAVTAALTAYFGVPVGKSQVYYNNRTDSLEPWGSSSDIIYGKPYCRIQAYMVGMFVGYLIYRHVHIKNIKMHWIVNVIGWIIGLGLMYAMVFALHNTSDQNPLPMWFSALWGGVSRTLFSIGVAWVAFACTTGHGGLINSFLSWSFWTPMARLTYCAYLLHPIVIALYSYTKQIPFHWTVIENTYMFLANAVMSYFAAFCLSLLVEGPTMGLEKVILGKKR</sequence>
<feature type="transmembrane region" description="Helical" evidence="1">
    <location>
        <begin position="508"/>
        <end position="531"/>
    </location>
</feature>
<keyword evidence="4" id="KW-1185">Reference proteome</keyword>
<keyword evidence="1" id="KW-0812">Transmembrane</keyword>